<dbReference type="Pfam" id="PF01368">
    <property type="entry name" value="DHH"/>
    <property type="match status" value="1"/>
</dbReference>
<dbReference type="Proteomes" id="UP001056708">
    <property type="component" value="Chromosome"/>
</dbReference>
<dbReference type="InterPro" id="IPR004610">
    <property type="entry name" value="RecJ"/>
</dbReference>
<dbReference type="SUPFAM" id="SSF64182">
    <property type="entry name" value="DHH phosphoesterases"/>
    <property type="match status" value="1"/>
</dbReference>
<organism evidence="9 10">
    <name type="scientific">Phormidium yuhuli AB48</name>
    <dbReference type="NCBI Taxonomy" id="2940671"/>
    <lineage>
        <taxon>Bacteria</taxon>
        <taxon>Bacillati</taxon>
        <taxon>Cyanobacteriota</taxon>
        <taxon>Cyanophyceae</taxon>
        <taxon>Oscillatoriophycideae</taxon>
        <taxon>Oscillatoriales</taxon>
        <taxon>Oscillatoriaceae</taxon>
        <taxon>Phormidium</taxon>
        <taxon>Phormidium yuhuli</taxon>
    </lineage>
</organism>
<protein>
    <recommendedName>
        <fullName evidence="2">Single-stranded-DNA-specific exonuclease RecJ</fullName>
    </recommendedName>
</protein>
<evidence type="ECO:0000259" key="8">
    <source>
        <dbReference type="Pfam" id="PF17768"/>
    </source>
</evidence>
<keyword evidence="3" id="KW-0540">Nuclease</keyword>
<gene>
    <name evidence="9" type="primary">recJ</name>
    <name evidence="9" type="ORF">NEA10_11185</name>
</gene>
<dbReference type="InterPro" id="IPR038763">
    <property type="entry name" value="DHH_sf"/>
</dbReference>
<reference evidence="9" key="1">
    <citation type="submission" date="2022-06" db="EMBL/GenBank/DDBJ databases">
        <title>Genome sequence of Phormidium yuhuli AB48 isolated from an industrial photobioreactor environment.</title>
        <authorList>
            <person name="Qiu Y."/>
            <person name="Noonan A.J.C."/>
            <person name="Dofher K."/>
            <person name="Koch M."/>
            <person name="Kieft B."/>
            <person name="Lin X."/>
            <person name="Ziels R.M."/>
            <person name="Hallam S.J."/>
        </authorList>
    </citation>
    <scope>NUCLEOTIDE SEQUENCE</scope>
    <source>
        <strain evidence="9">AB48</strain>
    </source>
</reference>
<accession>A0ABY5AKU8</accession>
<evidence type="ECO:0000256" key="3">
    <source>
        <dbReference type="ARBA" id="ARBA00022722"/>
    </source>
</evidence>
<evidence type="ECO:0000256" key="2">
    <source>
        <dbReference type="ARBA" id="ARBA00019841"/>
    </source>
</evidence>
<dbReference type="InterPro" id="IPR051673">
    <property type="entry name" value="SSDNA_exonuclease_RecJ"/>
</dbReference>
<dbReference type="Gene3D" id="3.90.1640.30">
    <property type="match status" value="1"/>
</dbReference>
<dbReference type="NCBIfam" id="TIGR00644">
    <property type="entry name" value="recJ"/>
    <property type="match status" value="1"/>
</dbReference>
<keyword evidence="4" id="KW-0378">Hydrolase</keyword>
<proteinExistence type="inferred from homology"/>
<feature type="domain" description="DHHA1" evidence="7">
    <location>
        <begin position="365"/>
        <end position="461"/>
    </location>
</feature>
<dbReference type="GO" id="GO:0004527">
    <property type="term" value="F:exonuclease activity"/>
    <property type="evidence" value="ECO:0007669"/>
    <property type="project" value="UniProtKB-KW"/>
</dbReference>
<dbReference type="RefSeq" id="WP_252659963.1">
    <property type="nucleotide sequence ID" value="NZ_CP098611.1"/>
</dbReference>
<feature type="domain" description="DDH" evidence="6">
    <location>
        <begin position="90"/>
        <end position="242"/>
    </location>
</feature>
<dbReference type="EMBL" id="CP098611">
    <property type="protein sequence ID" value="USR89455.1"/>
    <property type="molecule type" value="Genomic_DNA"/>
</dbReference>
<evidence type="ECO:0000313" key="10">
    <source>
        <dbReference type="Proteomes" id="UP001056708"/>
    </source>
</evidence>
<keyword evidence="10" id="KW-1185">Reference proteome</keyword>
<dbReference type="InterPro" id="IPR041122">
    <property type="entry name" value="RecJ_OB"/>
</dbReference>
<evidence type="ECO:0000256" key="4">
    <source>
        <dbReference type="ARBA" id="ARBA00022801"/>
    </source>
</evidence>
<evidence type="ECO:0000259" key="7">
    <source>
        <dbReference type="Pfam" id="PF02272"/>
    </source>
</evidence>
<evidence type="ECO:0000313" key="9">
    <source>
        <dbReference type="EMBL" id="USR89455.1"/>
    </source>
</evidence>
<dbReference type="InterPro" id="IPR003156">
    <property type="entry name" value="DHHA1_dom"/>
</dbReference>
<evidence type="ECO:0000259" key="6">
    <source>
        <dbReference type="Pfam" id="PF01368"/>
    </source>
</evidence>
<evidence type="ECO:0000256" key="1">
    <source>
        <dbReference type="ARBA" id="ARBA00005915"/>
    </source>
</evidence>
<keyword evidence="5 9" id="KW-0269">Exonuclease</keyword>
<dbReference type="PANTHER" id="PTHR30255">
    <property type="entry name" value="SINGLE-STRANDED-DNA-SPECIFIC EXONUCLEASE RECJ"/>
    <property type="match status" value="1"/>
</dbReference>
<comment type="similarity">
    <text evidence="1">Belongs to the RecJ family.</text>
</comment>
<name>A0ABY5AKU8_9CYAN</name>
<dbReference type="PANTHER" id="PTHR30255:SF2">
    <property type="entry name" value="SINGLE-STRANDED-DNA-SPECIFIC EXONUCLEASE RECJ"/>
    <property type="match status" value="1"/>
</dbReference>
<dbReference type="Pfam" id="PF17768">
    <property type="entry name" value="RecJ_OB"/>
    <property type="match status" value="1"/>
</dbReference>
<dbReference type="Gene3D" id="3.10.310.30">
    <property type="match status" value="1"/>
</dbReference>
<feature type="domain" description="RecJ OB" evidence="8">
    <location>
        <begin position="477"/>
        <end position="585"/>
    </location>
</feature>
<dbReference type="Pfam" id="PF02272">
    <property type="entry name" value="DHHA1"/>
    <property type="match status" value="1"/>
</dbReference>
<dbReference type="InterPro" id="IPR001667">
    <property type="entry name" value="DDH_dom"/>
</dbReference>
<evidence type="ECO:0000256" key="5">
    <source>
        <dbReference type="ARBA" id="ARBA00022839"/>
    </source>
</evidence>
<sequence>MEWSHPPSVWHCSTPDSPPAEFVRAVQQYTSSGGERLARVLWNRQQRDLSQLRGFLDSRHYRATAAAAFGGELQQAIARLQRAIANRELVAIWGDFDADGVTATSVLWEGLGQFFDRSQQLSYYIPNRLTESHGLNHAGVERLAAQGVSLIVTCDTGSTNVAEIERAGELGIDIIVTDHHTLLPQRPPVTALINPRNLPPDHPLYHLSGVAVAYKLVEGLYEALPEVPQQPLERLLDLVAIGLIADLVQLQGDCRYLAQRGLQQLREQITNPTHPGVKALLQHCKRQGDRPTDISFGIGPRINAVSRIYGDASFCVELLTSRDGDRAETLAQQAEEANARRKEVQQRVLLSVQQQLEQIDLSTTTVLVLSDPQWEVGVLGLVAGQIASEWGRPTLLLWEDHHSNPPLAKGSARSVAGLDLYELVNSQAHLLHRFGGHPFAAGLSLPLENLTLLREALNQQLLQKLGRFGGIQPILNYDLEVTVADLGQDLFRELKHLEPCGMGNPVPRLRVRHCWFEGARHRKLRVKGQKLQYLITSFRLRDDSCDHGFAGMWWGHYDDELPPGPCDAIVELDFNSQRSQYEVRLIDVRSVEVPSAEEEAIVSPPDLAIAPSQDGLSQPQSLMSEPMSIADLEAASQETWLTLIGIAKYLSRTQETHPRTAIQQKLGIGDRPLEIGLHQLSQLGYWVNSPSPDLIEIRNTQPPEGDNRPVHQLAQPFLEAVCEEQFRQRYRILGTLKNSSSRSGADSNKSSR</sequence>